<evidence type="ECO:0000256" key="3">
    <source>
        <dbReference type="RuleBase" id="RU362073"/>
    </source>
</evidence>
<evidence type="ECO:0000256" key="1">
    <source>
        <dbReference type="ARBA" id="ARBA00005709"/>
    </source>
</evidence>
<reference evidence="6 7" key="1">
    <citation type="submission" date="2019-02" db="EMBL/GenBank/DDBJ databases">
        <title>Complete Genome Sequence and Methylome Analysis of Sphaerotilus natans subsp. sulfidivorans D-507.</title>
        <authorList>
            <person name="Fomenkov A."/>
            <person name="Gridneva E."/>
            <person name="Smolyakov D."/>
            <person name="Dubinina G."/>
            <person name="Vincze T."/>
            <person name="Grabovich M."/>
            <person name="Roberts R.J."/>
        </authorList>
    </citation>
    <scope>NUCLEOTIDE SEQUENCE [LARGE SCALE GENOMIC DNA]</scope>
    <source>
        <strain evidence="6 7">D-507</strain>
    </source>
</reference>
<keyword evidence="3" id="KW-0964">Secreted</keyword>
<evidence type="ECO:0000259" key="5">
    <source>
        <dbReference type="Pfam" id="PF00700"/>
    </source>
</evidence>
<evidence type="ECO:0000259" key="4">
    <source>
        <dbReference type="Pfam" id="PF00669"/>
    </source>
</evidence>
<dbReference type="GO" id="GO:0005576">
    <property type="term" value="C:extracellular region"/>
    <property type="evidence" value="ECO:0007669"/>
    <property type="project" value="UniProtKB-SubCell"/>
</dbReference>
<dbReference type="InterPro" id="IPR001492">
    <property type="entry name" value="Flagellin"/>
</dbReference>
<gene>
    <name evidence="6" type="ORF">EWH46_01030</name>
</gene>
<dbReference type="KEGG" id="snn:EWH46_01030"/>
<evidence type="ECO:0000313" key="7">
    <source>
        <dbReference type="Proteomes" id="UP000323522"/>
    </source>
</evidence>
<dbReference type="Gene3D" id="1.20.1330.10">
    <property type="entry name" value="f41 fragment of flagellin, N-terminal domain"/>
    <property type="match status" value="1"/>
</dbReference>
<proteinExistence type="inferred from homology"/>
<feature type="domain" description="Flagellin C-terminal" evidence="5">
    <location>
        <begin position="391"/>
        <end position="475"/>
    </location>
</feature>
<dbReference type="InterPro" id="IPR046358">
    <property type="entry name" value="Flagellin_C"/>
</dbReference>
<accession>A0A5C1PV05</accession>
<comment type="function">
    <text evidence="3">Flagellin is the subunit protein which polymerizes to form the filaments of bacterial flagella.</text>
</comment>
<dbReference type="Pfam" id="PF00700">
    <property type="entry name" value="Flagellin_C"/>
    <property type="match status" value="1"/>
</dbReference>
<dbReference type="SUPFAM" id="SSF64518">
    <property type="entry name" value="Phase 1 flagellin"/>
    <property type="match status" value="1"/>
</dbReference>
<comment type="subcellular location">
    <subcellularLocation>
        <location evidence="3">Secreted</location>
    </subcellularLocation>
    <subcellularLocation>
        <location evidence="3">Bacterial flagellum</location>
    </subcellularLocation>
</comment>
<dbReference type="Pfam" id="PF00669">
    <property type="entry name" value="Flagellin_N"/>
    <property type="match status" value="1"/>
</dbReference>
<dbReference type="AlphaFoldDB" id="A0A5C1PV05"/>
<sequence>MMMASLFATMSVAQAGMSRLSQPDGMAARAVARLSSGLRVQQAADDPAGLAISERMSATIRAHGVIGRGLNDAIGQVQQADLGLERISETLQRARELALESGNGTLGDADRANLQQEYQALLAQVDAIADGARLFGTSLLQSQRASGHTPYLSEAFSALDQGVAMSSGIRPIAYIPAGMRNVRLEIDALGADDDIQVFTTQGQQLLGTGPGDSGWRANGIEDAQTLTRAVMQPDLGFADGATYDDSVLLDGRTGFADPLLVTSNALPLVSQFAGMTLSYSGDGDQHDGGVNDGRVNDSYRYEAMTIDETTQPLLVMVVGSGSFIAQASWIEAEDGSTLVSSGARGSEVVLQADSGSAPTMLSLDHLPSDSAALGLTGSGIGTQDGAQASLALIDRAIDRVGGHRGRLGASASRLERTLEQLGDADEAARSARSRIVDADIAAELSDRMRHQVQTEAARTLLGQAQLMPRMVLGLLLPDR</sequence>
<name>A0A5C1PV05_9BURK</name>
<dbReference type="GO" id="GO:0009288">
    <property type="term" value="C:bacterial-type flagellum"/>
    <property type="evidence" value="ECO:0007669"/>
    <property type="project" value="UniProtKB-SubCell"/>
</dbReference>
<evidence type="ECO:0000313" key="6">
    <source>
        <dbReference type="EMBL" id="QEM99492.1"/>
    </source>
</evidence>
<keyword evidence="2 3" id="KW-0975">Bacterial flagellum</keyword>
<dbReference type="InterPro" id="IPR001029">
    <property type="entry name" value="Flagellin_N"/>
</dbReference>
<dbReference type="PRINTS" id="PR00207">
    <property type="entry name" value="FLAGELLIN"/>
</dbReference>
<dbReference type="GO" id="GO:0005198">
    <property type="term" value="F:structural molecule activity"/>
    <property type="evidence" value="ECO:0007669"/>
    <property type="project" value="UniProtKB-UniRule"/>
</dbReference>
<comment type="similarity">
    <text evidence="1 3">Belongs to the bacterial flagellin family.</text>
</comment>
<dbReference type="PANTHER" id="PTHR42792">
    <property type="entry name" value="FLAGELLIN"/>
    <property type="match status" value="1"/>
</dbReference>
<dbReference type="Proteomes" id="UP000323522">
    <property type="component" value="Chromosome"/>
</dbReference>
<dbReference type="OrthoDB" id="9768249at2"/>
<protein>
    <recommendedName>
        <fullName evidence="3">Flagellin</fullName>
    </recommendedName>
</protein>
<organism evidence="6 7">
    <name type="scientific">Sphaerotilus sulfidivorans</name>
    <dbReference type="NCBI Taxonomy" id="639200"/>
    <lineage>
        <taxon>Bacteria</taxon>
        <taxon>Pseudomonadati</taxon>
        <taxon>Pseudomonadota</taxon>
        <taxon>Betaproteobacteria</taxon>
        <taxon>Burkholderiales</taxon>
        <taxon>Sphaerotilaceae</taxon>
        <taxon>Sphaerotilus</taxon>
    </lineage>
</organism>
<dbReference type="EMBL" id="CP035708">
    <property type="protein sequence ID" value="QEM99492.1"/>
    <property type="molecule type" value="Genomic_DNA"/>
</dbReference>
<dbReference type="PANTHER" id="PTHR42792:SF2">
    <property type="entry name" value="FLAGELLIN"/>
    <property type="match status" value="1"/>
</dbReference>
<evidence type="ECO:0000256" key="2">
    <source>
        <dbReference type="ARBA" id="ARBA00023143"/>
    </source>
</evidence>
<feature type="domain" description="Flagellin N-terminal" evidence="4">
    <location>
        <begin position="11"/>
        <end position="142"/>
    </location>
</feature>